<dbReference type="EMBL" id="BPLQ01006978">
    <property type="protein sequence ID" value="GIY26871.1"/>
    <property type="molecule type" value="Genomic_DNA"/>
</dbReference>
<sequence length="92" mass="10470">MNFLLQGASLSQEDKKVQKGKTQFTDRETPHSPIALVIDNEPSATVVSPIAFFRDSSQTENVRWNQIHLQHVLSSMKVPKQRPFPSEIDPRL</sequence>
<name>A0AAV4S1C8_9ARAC</name>
<reference evidence="2 3" key="1">
    <citation type="submission" date="2021-06" db="EMBL/GenBank/DDBJ databases">
        <title>Caerostris darwini draft genome.</title>
        <authorList>
            <person name="Kono N."/>
            <person name="Arakawa K."/>
        </authorList>
    </citation>
    <scope>NUCLEOTIDE SEQUENCE [LARGE SCALE GENOMIC DNA]</scope>
</reference>
<evidence type="ECO:0000256" key="1">
    <source>
        <dbReference type="SAM" id="MobiDB-lite"/>
    </source>
</evidence>
<evidence type="ECO:0000313" key="2">
    <source>
        <dbReference type="EMBL" id="GIY26871.1"/>
    </source>
</evidence>
<gene>
    <name evidence="2" type="ORF">CDAR_480811</name>
</gene>
<accession>A0AAV4S1C8</accession>
<evidence type="ECO:0000313" key="3">
    <source>
        <dbReference type="Proteomes" id="UP001054837"/>
    </source>
</evidence>
<feature type="region of interest" description="Disordered" evidence="1">
    <location>
        <begin position="1"/>
        <end position="27"/>
    </location>
</feature>
<proteinExistence type="predicted"/>
<comment type="caution">
    <text evidence="2">The sequence shown here is derived from an EMBL/GenBank/DDBJ whole genome shotgun (WGS) entry which is preliminary data.</text>
</comment>
<dbReference type="AlphaFoldDB" id="A0AAV4S1C8"/>
<organism evidence="2 3">
    <name type="scientific">Caerostris darwini</name>
    <dbReference type="NCBI Taxonomy" id="1538125"/>
    <lineage>
        <taxon>Eukaryota</taxon>
        <taxon>Metazoa</taxon>
        <taxon>Ecdysozoa</taxon>
        <taxon>Arthropoda</taxon>
        <taxon>Chelicerata</taxon>
        <taxon>Arachnida</taxon>
        <taxon>Araneae</taxon>
        <taxon>Araneomorphae</taxon>
        <taxon>Entelegynae</taxon>
        <taxon>Araneoidea</taxon>
        <taxon>Araneidae</taxon>
        <taxon>Caerostris</taxon>
    </lineage>
</organism>
<protein>
    <submittedName>
        <fullName evidence="2">Uncharacterized protein</fullName>
    </submittedName>
</protein>
<dbReference type="Proteomes" id="UP001054837">
    <property type="component" value="Unassembled WGS sequence"/>
</dbReference>
<keyword evidence="3" id="KW-1185">Reference proteome</keyword>